<name>A0A0C2IXD8_THEKT</name>
<accession>A0A0C2IXD8</accession>
<protein>
    <submittedName>
        <fullName evidence="1">Uncharacterized protein</fullName>
    </submittedName>
</protein>
<reference evidence="1 2" key="1">
    <citation type="journal article" date="2014" name="Genome Biol. Evol.">
        <title>The genome of the myxosporean Thelohanellus kitauei shows adaptations to nutrient acquisition within its fish host.</title>
        <authorList>
            <person name="Yang Y."/>
            <person name="Xiong J."/>
            <person name="Zhou Z."/>
            <person name="Huo F."/>
            <person name="Miao W."/>
            <person name="Ran C."/>
            <person name="Liu Y."/>
            <person name="Zhang J."/>
            <person name="Feng J."/>
            <person name="Wang M."/>
            <person name="Wang M."/>
            <person name="Wang L."/>
            <person name="Yao B."/>
        </authorList>
    </citation>
    <scope>NUCLEOTIDE SEQUENCE [LARGE SCALE GENOMIC DNA]</scope>
    <source>
        <strain evidence="1">Wuqing</strain>
    </source>
</reference>
<organism evidence="1 2">
    <name type="scientific">Thelohanellus kitauei</name>
    <name type="common">Myxosporean</name>
    <dbReference type="NCBI Taxonomy" id="669202"/>
    <lineage>
        <taxon>Eukaryota</taxon>
        <taxon>Metazoa</taxon>
        <taxon>Cnidaria</taxon>
        <taxon>Myxozoa</taxon>
        <taxon>Myxosporea</taxon>
        <taxon>Bivalvulida</taxon>
        <taxon>Platysporina</taxon>
        <taxon>Myxobolidae</taxon>
        <taxon>Thelohanellus</taxon>
    </lineage>
</organism>
<dbReference type="EMBL" id="JWZT01002217">
    <property type="protein sequence ID" value="KII70014.1"/>
    <property type="molecule type" value="Genomic_DNA"/>
</dbReference>
<proteinExistence type="predicted"/>
<evidence type="ECO:0000313" key="2">
    <source>
        <dbReference type="Proteomes" id="UP000031668"/>
    </source>
</evidence>
<dbReference type="AlphaFoldDB" id="A0A0C2IXD8"/>
<dbReference type="Proteomes" id="UP000031668">
    <property type="component" value="Unassembled WGS sequence"/>
</dbReference>
<sequence>MTGRAPFITLDSRNFKYFTSGPDRNYSLIVHITLKGIIAPKVLRMLRNSLIRIADSSRRPVNQHIKDVFFAEIFDFELVKYFCEKVQSSLTVQTPCCTHYRTFPTRRRRYQKRSLRFKME</sequence>
<dbReference type="Gene3D" id="3.40.30.10">
    <property type="entry name" value="Glutaredoxin"/>
    <property type="match status" value="1"/>
</dbReference>
<comment type="caution">
    <text evidence="1">The sequence shown here is derived from an EMBL/GenBank/DDBJ whole genome shotgun (WGS) entry which is preliminary data.</text>
</comment>
<keyword evidence="2" id="KW-1185">Reference proteome</keyword>
<gene>
    <name evidence="1" type="ORF">RF11_02323</name>
</gene>
<evidence type="ECO:0000313" key="1">
    <source>
        <dbReference type="EMBL" id="KII70014.1"/>
    </source>
</evidence>